<feature type="transmembrane region" description="Helical" evidence="9">
    <location>
        <begin position="25"/>
        <end position="46"/>
    </location>
</feature>
<evidence type="ECO:0000313" key="10">
    <source>
        <dbReference type="EMBL" id="ADC89265.1"/>
    </source>
</evidence>
<evidence type="ECO:0000256" key="7">
    <source>
        <dbReference type="ARBA" id="ARBA00023010"/>
    </source>
</evidence>
<dbReference type="EMBL" id="CP001931">
    <property type="protein sequence ID" value="ADC89265.1"/>
    <property type="molecule type" value="Genomic_DNA"/>
</dbReference>
<dbReference type="GO" id="GO:0005886">
    <property type="term" value="C:plasma membrane"/>
    <property type="evidence" value="ECO:0007669"/>
    <property type="project" value="UniProtKB-SubCell"/>
</dbReference>
<dbReference type="KEGG" id="tal:Thal_0631"/>
<keyword evidence="8 9" id="KW-0472">Membrane</keyword>
<accession>D3SQ28</accession>
<comment type="subunit">
    <text evidence="9">Component of the Sec protein translocase complex. Heterotrimer consisting of SecY, SecE and SecG subunits. The heterotrimers can form oligomers, although 1 heterotrimer is thought to be able to translocate proteins. Interacts with the ribosome. Interacts with SecDF, and other proteins may be involved. Interacts with SecA.</text>
</comment>
<evidence type="ECO:0000256" key="5">
    <source>
        <dbReference type="ARBA" id="ARBA00022927"/>
    </source>
</evidence>
<dbReference type="RefSeq" id="WP_012991672.1">
    <property type="nucleotide sequence ID" value="NC_013894.1"/>
</dbReference>
<dbReference type="GO" id="GO:0009306">
    <property type="term" value="P:protein secretion"/>
    <property type="evidence" value="ECO:0007669"/>
    <property type="project" value="UniProtKB-UniRule"/>
</dbReference>
<proteinExistence type="inferred from homology"/>
<keyword evidence="6 9" id="KW-1133">Transmembrane helix</keyword>
<dbReference type="eggNOG" id="COG0690">
    <property type="taxonomic scope" value="Bacteria"/>
</dbReference>
<dbReference type="PANTHER" id="PTHR33910:SF1">
    <property type="entry name" value="PROTEIN TRANSLOCASE SUBUNIT SECE"/>
    <property type="match status" value="1"/>
</dbReference>
<sequence length="64" mass="7135">MEKVRAFLKGVKQELGKVSWPTKDLVVRATVGVIIFSLLTGLYLWVVDLAFTRLISFLLALRGG</sequence>
<evidence type="ECO:0000256" key="1">
    <source>
        <dbReference type="ARBA" id="ARBA00004370"/>
    </source>
</evidence>
<keyword evidence="3 9" id="KW-1003">Cell membrane</keyword>
<dbReference type="STRING" id="638303.Thal_0631"/>
<dbReference type="InterPro" id="IPR001901">
    <property type="entry name" value="Translocase_SecE/Sec61-g"/>
</dbReference>
<reference evidence="11" key="1">
    <citation type="journal article" date="2010" name="Stand. Genomic Sci.">
        <title>Complete genome sequence of Thermocrinis albus type strain (HI 11/12T).</title>
        <authorList>
            <person name="Wirth R."/>
            <person name="Sikorski J."/>
            <person name="Brambilla E."/>
            <person name="Misra M."/>
            <person name="Lapidus A."/>
            <person name="Copeland A."/>
            <person name="Nolan M."/>
            <person name="Lucas S."/>
            <person name="Chen F."/>
            <person name="Tice H."/>
            <person name="Cheng J.F."/>
            <person name="Han C."/>
            <person name="Detter J.C."/>
            <person name="Tapia R."/>
            <person name="Bruce D."/>
            <person name="Goodwin L."/>
            <person name="Pitluck S."/>
            <person name="Pati A."/>
            <person name="Anderson I."/>
            <person name="Ivanova N."/>
            <person name="Mavromatis K."/>
            <person name="Mikhailova N."/>
            <person name="Chen A."/>
            <person name="Palaniappan K."/>
            <person name="Bilek Y."/>
            <person name="Hader T."/>
            <person name="Land M."/>
            <person name="Hauser L."/>
            <person name="Chang Y.J."/>
            <person name="Jeffries C.D."/>
            <person name="Tindall B.J."/>
            <person name="Rohde M."/>
            <person name="Goker M."/>
            <person name="Bristow J."/>
            <person name="Eisen J.A."/>
            <person name="Markowitz V."/>
            <person name="Hugenholtz P."/>
            <person name="Kyrpides N.C."/>
            <person name="Klenk H.P."/>
        </authorList>
    </citation>
    <scope>NUCLEOTIDE SEQUENCE [LARGE SCALE GENOMIC DNA]</scope>
    <source>
        <strain evidence="11">DSM 14484 / JCM 11386 / HI 11/12</strain>
    </source>
</reference>
<gene>
    <name evidence="9" type="primary">secE</name>
    <name evidence="10" type="ordered locus">Thal_0631</name>
</gene>
<evidence type="ECO:0000256" key="3">
    <source>
        <dbReference type="ARBA" id="ARBA00022475"/>
    </source>
</evidence>
<keyword evidence="5 9" id="KW-0653">Protein transport</keyword>
<evidence type="ECO:0000256" key="2">
    <source>
        <dbReference type="ARBA" id="ARBA00022448"/>
    </source>
</evidence>
<keyword evidence="7 9" id="KW-0811">Translocation</keyword>
<keyword evidence="9" id="KW-0997">Cell inner membrane</keyword>
<evidence type="ECO:0000256" key="8">
    <source>
        <dbReference type="ARBA" id="ARBA00023136"/>
    </source>
</evidence>
<dbReference type="PANTHER" id="PTHR33910">
    <property type="entry name" value="PROTEIN TRANSLOCASE SUBUNIT SECE"/>
    <property type="match status" value="1"/>
</dbReference>
<comment type="subcellular location">
    <subcellularLocation>
        <location evidence="9">Cell inner membrane</location>
        <topology evidence="9">Single-pass membrane protein</topology>
    </subcellularLocation>
    <subcellularLocation>
        <location evidence="1">Membrane</location>
    </subcellularLocation>
</comment>
<evidence type="ECO:0000313" key="11">
    <source>
        <dbReference type="Proteomes" id="UP000002043"/>
    </source>
</evidence>
<evidence type="ECO:0000256" key="6">
    <source>
        <dbReference type="ARBA" id="ARBA00022989"/>
    </source>
</evidence>
<evidence type="ECO:0000256" key="4">
    <source>
        <dbReference type="ARBA" id="ARBA00022692"/>
    </source>
</evidence>
<keyword evidence="2 9" id="KW-0813">Transport</keyword>
<dbReference type="Pfam" id="PF00584">
    <property type="entry name" value="SecE"/>
    <property type="match status" value="1"/>
</dbReference>
<dbReference type="InterPro" id="IPR038379">
    <property type="entry name" value="SecE_sf"/>
</dbReference>
<dbReference type="PRINTS" id="PR01650">
    <property type="entry name" value="SECETRNLCASE"/>
</dbReference>
<evidence type="ECO:0000256" key="9">
    <source>
        <dbReference type="HAMAP-Rule" id="MF_00422"/>
    </source>
</evidence>
<dbReference type="AlphaFoldDB" id="D3SQ28"/>
<comment type="similarity">
    <text evidence="9">Belongs to the SecE/SEC61-gamma family.</text>
</comment>
<dbReference type="GO" id="GO:0065002">
    <property type="term" value="P:intracellular protein transmembrane transport"/>
    <property type="evidence" value="ECO:0007669"/>
    <property type="project" value="UniProtKB-UniRule"/>
</dbReference>
<keyword evidence="4 9" id="KW-0812">Transmembrane</keyword>
<keyword evidence="11" id="KW-1185">Reference proteome</keyword>
<protein>
    <recommendedName>
        <fullName evidence="9">Protein translocase subunit SecE</fullName>
    </recommendedName>
</protein>
<dbReference type="HOGENOM" id="CLU_113663_8_0_0"/>
<comment type="function">
    <text evidence="9">Essential subunit of the Sec protein translocation channel SecYEG. Clamps together the 2 halves of SecY. May contact the channel plug during translocation.</text>
</comment>
<dbReference type="Gene3D" id="1.20.5.1030">
    <property type="entry name" value="Preprotein translocase secy subunit"/>
    <property type="match status" value="1"/>
</dbReference>
<dbReference type="GO" id="GO:0043952">
    <property type="term" value="P:protein transport by the Sec complex"/>
    <property type="evidence" value="ECO:0007669"/>
    <property type="project" value="UniProtKB-UniRule"/>
</dbReference>
<dbReference type="Proteomes" id="UP000002043">
    <property type="component" value="Chromosome"/>
</dbReference>
<dbReference type="GO" id="GO:0008320">
    <property type="term" value="F:protein transmembrane transporter activity"/>
    <property type="evidence" value="ECO:0007669"/>
    <property type="project" value="UniProtKB-UniRule"/>
</dbReference>
<organism evidence="10 11">
    <name type="scientific">Thermocrinis albus (strain DSM 14484 / JCM 11386 / HI 11/12)</name>
    <dbReference type="NCBI Taxonomy" id="638303"/>
    <lineage>
        <taxon>Bacteria</taxon>
        <taxon>Pseudomonadati</taxon>
        <taxon>Aquificota</taxon>
        <taxon>Aquificia</taxon>
        <taxon>Aquificales</taxon>
        <taxon>Aquificaceae</taxon>
        <taxon>Thermocrinis</taxon>
    </lineage>
</organism>
<dbReference type="OrthoDB" id="15365at2"/>
<dbReference type="HAMAP" id="MF_00422">
    <property type="entry name" value="SecE"/>
    <property type="match status" value="1"/>
</dbReference>
<dbReference type="GO" id="GO:0006605">
    <property type="term" value="P:protein targeting"/>
    <property type="evidence" value="ECO:0007669"/>
    <property type="project" value="UniProtKB-UniRule"/>
</dbReference>
<name>D3SQ28_THEAH</name>
<dbReference type="NCBIfam" id="TIGR00964">
    <property type="entry name" value="secE_bact"/>
    <property type="match status" value="1"/>
</dbReference>
<dbReference type="InterPro" id="IPR005807">
    <property type="entry name" value="SecE_bac"/>
</dbReference>